<proteinExistence type="predicted"/>
<dbReference type="Gene3D" id="3.40.109.10">
    <property type="entry name" value="NADH Oxidase"/>
    <property type="match status" value="2"/>
</dbReference>
<dbReference type="STRING" id="112903.SAMN04490178_11514"/>
<dbReference type="OrthoDB" id="5149792at2"/>
<sequence length="369" mass="41706">MNRRQFIAYSGSALAIAGGLSLYNSLEQLQPIEREKPVNYPEGLEPELADLLYYAALAPSGHNTQPWTVRVISSYHWIIGTAASCWLPVVDPENREMMISIGAFLENLVTAASCKGYETEIEMIAKTTKDPEIAAVTLHKAGYFGESRLSQIESRRTMRSHFLTKELSSEDIKLMTGAYQGKAIYYPRNTKEGKALAEGTALANELQAYRDPAQQELAEWIRWSSQDSRRYRNGLTPETMEIEGVSRWYVKNFYTRQSVLEKEFREATVRKIKEQVATGSGWLVLTSKDTTIPELIQTGRELQRIWLTTRERNVALHPMTQALEEAATAKELPTTLGINGAVQVLLRVGYVDQYPRPVSLRMPVQKIIL</sequence>
<keyword evidence="2" id="KW-0288">FMN</keyword>
<dbReference type="InterPro" id="IPR000415">
    <property type="entry name" value="Nitroreductase-like"/>
</dbReference>
<dbReference type="RefSeq" id="WP_091747891.1">
    <property type="nucleotide sequence ID" value="NZ_FODY01000015.1"/>
</dbReference>
<dbReference type="SUPFAM" id="SSF55469">
    <property type="entry name" value="FMN-dependent nitroreductase-like"/>
    <property type="match status" value="2"/>
</dbReference>
<dbReference type="NCBIfam" id="NF047509">
    <property type="entry name" value="Rv3131_FMN_oxido"/>
    <property type="match status" value="1"/>
</dbReference>
<dbReference type="PANTHER" id="PTHR23026">
    <property type="entry name" value="NADPH NITROREDUCTASE"/>
    <property type="match status" value="1"/>
</dbReference>
<dbReference type="PANTHER" id="PTHR23026:SF90">
    <property type="entry name" value="IODOTYROSINE DEIODINASE 1"/>
    <property type="match status" value="1"/>
</dbReference>
<gene>
    <name evidence="4" type="ORF">SAMN04490178_11514</name>
</gene>
<evidence type="ECO:0000256" key="2">
    <source>
        <dbReference type="ARBA" id="ARBA00022643"/>
    </source>
</evidence>
<evidence type="ECO:0000313" key="5">
    <source>
        <dbReference type="Proteomes" id="UP000198847"/>
    </source>
</evidence>
<evidence type="ECO:0008006" key="6">
    <source>
        <dbReference type="Google" id="ProtNLM"/>
    </source>
</evidence>
<keyword evidence="3" id="KW-0560">Oxidoreductase</keyword>
<evidence type="ECO:0000313" key="4">
    <source>
        <dbReference type="EMBL" id="SEP24773.1"/>
    </source>
</evidence>
<keyword evidence="1" id="KW-0285">Flavoprotein</keyword>
<dbReference type="InterPro" id="IPR050627">
    <property type="entry name" value="Nitroreductase/BluB"/>
</dbReference>
<evidence type="ECO:0000256" key="1">
    <source>
        <dbReference type="ARBA" id="ARBA00022630"/>
    </source>
</evidence>
<accession>A0A1H8WB93</accession>
<name>A0A1H8WB93_9FIRM</name>
<organism evidence="4 5">
    <name type="scientific">Propionispora vibrioides</name>
    <dbReference type="NCBI Taxonomy" id="112903"/>
    <lineage>
        <taxon>Bacteria</taxon>
        <taxon>Bacillati</taxon>
        <taxon>Bacillota</taxon>
        <taxon>Negativicutes</taxon>
        <taxon>Selenomonadales</taxon>
        <taxon>Sporomusaceae</taxon>
        <taxon>Propionispora</taxon>
    </lineage>
</organism>
<protein>
    <recommendedName>
        <fullName evidence="6">Nitroreductase family protein</fullName>
    </recommendedName>
</protein>
<dbReference type="Proteomes" id="UP000198847">
    <property type="component" value="Unassembled WGS sequence"/>
</dbReference>
<dbReference type="EMBL" id="FODY01000015">
    <property type="protein sequence ID" value="SEP24773.1"/>
    <property type="molecule type" value="Genomic_DNA"/>
</dbReference>
<dbReference type="GO" id="GO:0016491">
    <property type="term" value="F:oxidoreductase activity"/>
    <property type="evidence" value="ECO:0007669"/>
    <property type="project" value="UniProtKB-KW"/>
</dbReference>
<dbReference type="AlphaFoldDB" id="A0A1H8WB93"/>
<evidence type="ECO:0000256" key="3">
    <source>
        <dbReference type="ARBA" id="ARBA00023002"/>
    </source>
</evidence>
<keyword evidence="5" id="KW-1185">Reference proteome</keyword>
<reference evidence="4 5" key="1">
    <citation type="submission" date="2016-10" db="EMBL/GenBank/DDBJ databases">
        <authorList>
            <person name="de Groot N.N."/>
        </authorList>
    </citation>
    <scope>NUCLEOTIDE SEQUENCE [LARGE SCALE GENOMIC DNA]</scope>
    <source>
        <strain evidence="4 5">DSM 13305</strain>
    </source>
</reference>